<proteinExistence type="predicted"/>
<feature type="transmembrane region" description="Helical" evidence="1">
    <location>
        <begin position="12"/>
        <end position="29"/>
    </location>
</feature>
<feature type="transmembrane region" description="Helical" evidence="1">
    <location>
        <begin position="241"/>
        <end position="258"/>
    </location>
</feature>
<accession>A0A5B6TDY2</accession>
<keyword evidence="1" id="KW-0472">Membrane</keyword>
<keyword evidence="3" id="KW-1185">Reference proteome</keyword>
<feature type="transmembrane region" description="Helical" evidence="1">
    <location>
        <begin position="201"/>
        <end position="220"/>
    </location>
</feature>
<dbReference type="AlphaFoldDB" id="A0A5B6TDY2"/>
<feature type="transmembrane region" description="Helical" evidence="1">
    <location>
        <begin position="135"/>
        <end position="150"/>
    </location>
</feature>
<dbReference type="OrthoDB" id="892253at2"/>
<evidence type="ECO:0008006" key="4">
    <source>
        <dbReference type="Google" id="ProtNLM"/>
    </source>
</evidence>
<feature type="transmembrane region" description="Helical" evidence="1">
    <location>
        <begin position="309"/>
        <end position="328"/>
    </location>
</feature>
<keyword evidence="1" id="KW-0812">Transmembrane</keyword>
<feature type="transmembrane region" description="Helical" evidence="1">
    <location>
        <begin position="334"/>
        <end position="351"/>
    </location>
</feature>
<feature type="transmembrane region" description="Helical" evidence="1">
    <location>
        <begin position="356"/>
        <end position="374"/>
    </location>
</feature>
<feature type="transmembrane region" description="Helical" evidence="1">
    <location>
        <begin position="162"/>
        <end position="181"/>
    </location>
</feature>
<evidence type="ECO:0000256" key="1">
    <source>
        <dbReference type="SAM" id="Phobius"/>
    </source>
</evidence>
<protein>
    <recommendedName>
        <fullName evidence="4">Glycosyltransferase RgtA/B/C/D-like domain-containing protein</fullName>
    </recommendedName>
</protein>
<reference evidence="2 3" key="1">
    <citation type="submission" date="2019-07" db="EMBL/GenBank/DDBJ databases">
        <title>Rufibacter sp. nov., isolated from lake sediment.</title>
        <authorList>
            <person name="Qu J.-H."/>
        </authorList>
    </citation>
    <scope>NUCLEOTIDE SEQUENCE [LARGE SCALE GENOMIC DNA]</scope>
    <source>
        <strain evidence="2 3">NBS58-1</strain>
    </source>
</reference>
<feature type="transmembrane region" description="Helical" evidence="1">
    <location>
        <begin position="278"/>
        <end position="297"/>
    </location>
</feature>
<dbReference type="EMBL" id="VKKY01000002">
    <property type="protein sequence ID" value="KAA3438366.1"/>
    <property type="molecule type" value="Genomic_DNA"/>
</dbReference>
<evidence type="ECO:0000313" key="2">
    <source>
        <dbReference type="EMBL" id="KAA3438366.1"/>
    </source>
</evidence>
<keyword evidence="1" id="KW-1133">Transmembrane helix</keyword>
<evidence type="ECO:0000313" key="3">
    <source>
        <dbReference type="Proteomes" id="UP000324133"/>
    </source>
</evidence>
<gene>
    <name evidence="2" type="ORF">FOA19_14060</name>
</gene>
<dbReference type="Proteomes" id="UP000324133">
    <property type="component" value="Unassembled WGS sequence"/>
</dbReference>
<sequence length="499" mass="57692">MEPRTTLSLNSRILPFFLIVALFLVYALLPTQNSTSDAYDYAASVKWQVDLWRPHHLFYNITGLGFHNFCQALGWRAQPLEVLKLMNSLAAGGCLLVLWRILAQLQSTANIQTGLLLVAGASFGTMRYATENETYLLPIFFSLLGSYFMLRQQRQGKWMDVVWSSFWAAFACLYHQVHFFWWLGLGLGFLVSGQKRGKLTMAFLLPAVLVPLAYALVMHLQEYPFSQFQRFVFQDFYKNSVETTVSAQNFLLTFISFIRTFFEVHGRMYFLLKQHLVYIIPAIVTFIIALALISKMFLYRTKPVLLQKLFFQVHLIILGLHMLFAWYAVGNAEFMVIVPFLVAILAGCFRWKNHASFWLVGAALFLWNMAYAVVPNHLYTYTNQACVYQVVQQKPGALLLLQDKNAFEAYHFYQSGKYYPNAYESWASTEVLTSAFTQAQLRRQLIYTDYSPADSVLNRAWFMRHRPPSSFFQQFRLEPVTSCPTLFGDKGLKQIFEKP</sequence>
<dbReference type="RefSeq" id="WP_149091424.1">
    <property type="nucleotide sequence ID" value="NZ_VKKY01000002.1"/>
</dbReference>
<comment type="caution">
    <text evidence="2">The sequence shown here is derived from an EMBL/GenBank/DDBJ whole genome shotgun (WGS) entry which is preliminary data.</text>
</comment>
<organism evidence="2 3">
    <name type="scientific">Rufibacter hautae</name>
    <dbReference type="NCBI Taxonomy" id="2595005"/>
    <lineage>
        <taxon>Bacteria</taxon>
        <taxon>Pseudomonadati</taxon>
        <taxon>Bacteroidota</taxon>
        <taxon>Cytophagia</taxon>
        <taxon>Cytophagales</taxon>
        <taxon>Hymenobacteraceae</taxon>
        <taxon>Rufibacter</taxon>
    </lineage>
</organism>
<name>A0A5B6TDY2_9BACT</name>